<dbReference type="AlphaFoldDB" id="A0A1C0YJU5"/>
<comment type="subunit">
    <text evidence="2 5">Homopentamer.</text>
</comment>
<comment type="similarity">
    <text evidence="1 5">Belongs to the FliD family.</text>
</comment>
<sequence length="827" mass="89289">MSGMRIGGLASGMDIDSIVEKLMQAERIPVDKLSQKKQTYEWQRDAYRDVNTKLKTLDTYISDNLILKSMNSKTATSSNSSLVSATATGTASGNLSIEGVSRLATAAQAVGNRQVNATGDTKVSSLTSETSLSFKAIQANGQMAAEATEIKFDANTTVSQLMAKINGSNAGVTAVFENGRLSISAKNTGDNKAGAEVEVTAGAGVLSALGMDTTNGEVANGGQNARFSVNGIATERSTNTFSLNGYNVTLNATFNESATHDKFDTAANTTLTHANENLTKLLTTLFGSNKYGVTLTNNLAGNMDAVKTAIDNRLTEQQEAVDNARSAVTTKRDTLIDNKKAGTLYDGLSQKAKDFLLNSTATNKVDFDAAVDAITDETMLTEADKTALKGLTGFTAVKDAGIETKNNAAYNGLSQKAKDFLLSSTATDNASFETAVNAITDETVLSEEDKTALKNLEFTAVKAAGEELEIQKAYSSLSSKAKDFLLQNATTSDKAAFDAAVDAADETILTEADKKALKALDTERRDLATKEAELNVTKADATNLTNTVNAYNNAQNTVNTAGTAPATTVTSAAITLSSTTNVDDMMNKIKEFVATYNGFVKDLTDKTKETKYRDYAPLTAEQKKEMEEEEIKLWEEKSKSGLLRNDALIRNGLADMRGLVYETHHGVDNQKFNSLYSIGIGTSKNYNDGGTLEIDEAKLRKAIEEDPNAVEQLFKNTAGTKEDTVTYTTRENGVEVEKTKKADTRGFLYQLRDSMKQMEINIEKKAGRSTMTDAQYSLGKTLIDTNKRLDSWEDKLKAIEDRYWKQFTAMETAINNANQQSSLFAQG</sequence>
<dbReference type="GO" id="GO:0007155">
    <property type="term" value="P:cell adhesion"/>
    <property type="evidence" value="ECO:0007669"/>
    <property type="project" value="InterPro"/>
</dbReference>
<dbReference type="InterPro" id="IPR010809">
    <property type="entry name" value="FliD_C"/>
</dbReference>
<dbReference type="PANTHER" id="PTHR30288:SF0">
    <property type="entry name" value="FLAGELLAR HOOK-ASSOCIATED PROTEIN 2"/>
    <property type="match status" value="1"/>
</dbReference>
<keyword evidence="4 5" id="KW-0975">Bacterial flagellum</keyword>
<reference evidence="8 9" key="1">
    <citation type="submission" date="2016-07" db="EMBL/GenBank/DDBJ databases">
        <title>Caryophanon tenue genome sequencing.</title>
        <authorList>
            <person name="Verma A."/>
            <person name="Pal Y."/>
            <person name="Krishnamurthi S."/>
        </authorList>
    </citation>
    <scope>NUCLEOTIDE SEQUENCE [LARGE SCALE GENOMIC DNA]</scope>
    <source>
        <strain evidence="8 9">DSM 14152</strain>
    </source>
</reference>
<dbReference type="Pfam" id="PF02465">
    <property type="entry name" value="FliD_N"/>
    <property type="match status" value="1"/>
</dbReference>
<organism evidence="8 9">
    <name type="scientific">Caryophanon tenue</name>
    <dbReference type="NCBI Taxonomy" id="33978"/>
    <lineage>
        <taxon>Bacteria</taxon>
        <taxon>Bacillati</taxon>
        <taxon>Bacillota</taxon>
        <taxon>Bacilli</taxon>
        <taxon>Bacillales</taxon>
        <taxon>Caryophanaceae</taxon>
        <taxon>Caryophanon</taxon>
    </lineage>
</organism>
<keyword evidence="5" id="KW-0964">Secreted</keyword>
<dbReference type="PANTHER" id="PTHR30288">
    <property type="entry name" value="FLAGELLAR CAP/ASSEMBLY PROTEIN FLID"/>
    <property type="match status" value="1"/>
</dbReference>
<proteinExistence type="inferred from homology"/>
<dbReference type="Pfam" id="PF07195">
    <property type="entry name" value="FliD_C"/>
    <property type="match status" value="1"/>
</dbReference>
<protein>
    <recommendedName>
        <fullName evidence="5">Flagellar hook-associated protein 2</fullName>
        <shortName evidence="5">HAP2</shortName>
    </recommendedName>
    <alternativeName>
        <fullName evidence="5">Flagellar cap protein</fullName>
    </alternativeName>
</protein>
<name>A0A1C0YJU5_9BACL</name>
<keyword evidence="3" id="KW-0175">Coiled coil</keyword>
<feature type="domain" description="Flagellar hook-associated protein 2 N-terminal" evidence="6">
    <location>
        <begin position="11"/>
        <end position="106"/>
    </location>
</feature>
<evidence type="ECO:0000259" key="6">
    <source>
        <dbReference type="Pfam" id="PF02465"/>
    </source>
</evidence>
<dbReference type="GO" id="GO:0009424">
    <property type="term" value="C:bacterial-type flagellum hook"/>
    <property type="evidence" value="ECO:0007669"/>
    <property type="project" value="UniProtKB-UniRule"/>
</dbReference>
<dbReference type="GO" id="GO:0009421">
    <property type="term" value="C:bacterial-type flagellum filament cap"/>
    <property type="evidence" value="ECO:0007669"/>
    <property type="project" value="InterPro"/>
</dbReference>
<evidence type="ECO:0000256" key="3">
    <source>
        <dbReference type="ARBA" id="ARBA00023054"/>
    </source>
</evidence>
<evidence type="ECO:0000313" key="8">
    <source>
        <dbReference type="EMBL" id="OCS87430.1"/>
    </source>
</evidence>
<dbReference type="OrthoDB" id="9776025at2"/>
<dbReference type="InterPro" id="IPR040026">
    <property type="entry name" value="FliD"/>
</dbReference>
<evidence type="ECO:0000256" key="1">
    <source>
        <dbReference type="ARBA" id="ARBA00009764"/>
    </source>
</evidence>
<accession>A0A1C0YJU5</accession>
<dbReference type="Proteomes" id="UP000093199">
    <property type="component" value="Unassembled WGS sequence"/>
</dbReference>
<evidence type="ECO:0000256" key="2">
    <source>
        <dbReference type="ARBA" id="ARBA00011255"/>
    </source>
</evidence>
<dbReference type="STRING" id="33978.A6M13_08920"/>
<gene>
    <name evidence="8" type="ORF">A6M13_08920</name>
</gene>
<dbReference type="EMBL" id="MASJ01000003">
    <property type="protein sequence ID" value="OCS87430.1"/>
    <property type="molecule type" value="Genomic_DNA"/>
</dbReference>
<dbReference type="GO" id="GO:0005576">
    <property type="term" value="C:extracellular region"/>
    <property type="evidence" value="ECO:0007669"/>
    <property type="project" value="UniProtKB-SubCell"/>
</dbReference>
<dbReference type="InterPro" id="IPR003481">
    <property type="entry name" value="FliD_N"/>
</dbReference>
<dbReference type="RefSeq" id="WP_066542916.1">
    <property type="nucleotide sequence ID" value="NZ_MASJ01000003.1"/>
</dbReference>
<feature type="domain" description="Flagellar hook-associated protein 2 C-terminal" evidence="7">
    <location>
        <begin position="530"/>
        <end position="819"/>
    </location>
</feature>
<dbReference type="GO" id="GO:0071973">
    <property type="term" value="P:bacterial-type flagellum-dependent cell motility"/>
    <property type="evidence" value="ECO:0007669"/>
    <property type="project" value="TreeGrafter"/>
</dbReference>
<evidence type="ECO:0000259" key="7">
    <source>
        <dbReference type="Pfam" id="PF07195"/>
    </source>
</evidence>
<evidence type="ECO:0000256" key="5">
    <source>
        <dbReference type="RuleBase" id="RU362066"/>
    </source>
</evidence>
<comment type="caution">
    <text evidence="8">The sequence shown here is derived from an EMBL/GenBank/DDBJ whole genome shotgun (WGS) entry which is preliminary data.</text>
</comment>
<evidence type="ECO:0000256" key="4">
    <source>
        <dbReference type="ARBA" id="ARBA00023143"/>
    </source>
</evidence>
<comment type="subcellular location">
    <subcellularLocation>
        <location evidence="5">Secreted</location>
    </subcellularLocation>
    <subcellularLocation>
        <location evidence="5">Bacterial flagellum</location>
    </subcellularLocation>
</comment>
<comment type="function">
    <text evidence="5">Required for morphogenesis and for the elongation of the flagellar filament by facilitating polymerization of the flagellin monomers at the tip of growing filament. Forms a capping structure, which prevents flagellin subunits (transported through the central channel of the flagellum) from leaking out without polymerization at the distal end.</text>
</comment>
<evidence type="ECO:0000313" key="9">
    <source>
        <dbReference type="Proteomes" id="UP000093199"/>
    </source>
</evidence>
<keyword evidence="9" id="KW-1185">Reference proteome</keyword>